<comment type="caution">
    <text evidence="1">The sequence shown here is derived from an EMBL/GenBank/DDBJ whole genome shotgun (WGS) entry which is preliminary data.</text>
</comment>
<organism evidence="1 2">
    <name type="scientific">Canavalia gladiata</name>
    <name type="common">Sword bean</name>
    <name type="synonym">Dolichos gladiatus</name>
    <dbReference type="NCBI Taxonomy" id="3824"/>
    <lineage>
        <taxon>Eukaryota</taxon>
        <taxon>Viridiplantae</taxon>
        <taxon>Streptophyta</taxon>
        <taxon>Embryophyta</taxon>
        <taxon>Tracheophyta</taxon>
        <taxon>Spermatophyta</taxon>
        <taxon>Magnoliopsida</taxon>
        <taxon>eudicotyledons</taxon>
        <taxon>Gunneridae</taxon>
        <taxon>Pentapetalae</taxon>
        <taxon>rosids</taxon>
        <taxon>fabids</taxon>
        <taxon>Fabales</taxon>
        <taxon>Fabaceae</taxon>
        <taxon>Papilionoideae</taxon>
        <taxon>50 kb inversion clade</taxon>
        <taxon>NPAAA clade</taxon>
        <taxon>indigoferoid/millettioid clade</taxon>
        <taxon>Phaseoleae</taxon>
        <taxon>Canavalia</taxon>
    </lineage>
</organism>
<proteinExistence type="predicted"/>
<dbReference type="EMBL" id="JAYMYQ010000001">
    <property type="protein sequence ID" value="KAK7361304.1"/>
    <property type="molecule type" value="Genomic_DNA"/>
</dbReference>
<name>A0AAN9MUQ8_CANGL</name>
<keyword evidence="2" id="KW-1185">Reference proteome</keyword>
<dbReference type="Proteomes" id="UP001367508">
    <property type="component" value="Unassembled WGS sequence"/>
</dbReference>
<reference evidence="1 2" key="1">
    <citation type="submission" date="2024-01" db="EMBL/GenBank/DDBJ databases">
        <title>The genomes of 5 underutilized Papilionoideae crops provide insights into root nodulation and disease resistanc.</title>
        <authorList>
            <person name="Jiang F."/>
        </authorList>
    </citation>
    <scope>NUCLEOTIDE SEQUENCE [LARGE SCALE GENOMIC DNA]</scope>
    <source>
        <strain evidence="1">LVBAO_FW01</strain>
        <tissue evidence="1">Leaves</tissue>
    </source>
</reference>
<gene>
    <name evidence="1" type="ORF">VNO77_03354</name>
</gene>
<protein>
    <submittedName>
        <fullName evidence="1">Uncharacterized protein</fullName>
    </submittedName>
</protein>
<sequence>MFSFECAWFGKNRKLLSDIMLAKGSVVSKKEGLIPLITAYECELHIDSITMNSITSLATMDIEILVADAGKRRTHMEVPKSKDQDEISRY</sequence>
<evidence type="ECO:0000313" key="2">
    <source>
        <dbReference type="Proteomes" id="UP001367508"/>
    </source>
</evidence>
<dbReference type="AlphaFoldDB" id="A0AAN9MUQ8"/>
<evidence type="ECO:0000313" key="1">
    <source>
        <dbReference type="EMBL" id="KAK7361304.1"/>
    </source>
</evidence>
<accession>A0AAN9MUQ8</accession>